<gene>
    <name evidence="2" type="ORF">ACFYNQ_11345</name>
</gene>
<evidence type="ECO:0000256" key="1">
    <source>
        <dbReference type="SAM" id="SignalP"/>
    </source>
</evidence>
<organism evidence="2 3">
    <name type="scientific">Streptomyces hokutonensis</name>
    <dbReference type="NCBI Taxonomy" id="1306990"/>
    <lineage>
        <taxon>Bacteria</taxon>
        <taxon>Bacillati</taxon>
        <taxon>Actinomycetota</taxon>
        <taxon>Actinomycetes</taxon>
        <taxon>Kitasatosporales</taxon>
        <taxon>Streptomycetaceae</taxon>
        <taxon>Streptomyces</taxon>
    </lineage>
</organism>
<evidence type="ECO:0000313" key="3">
    <source>
        <dbReference type="Proteomes" id="UP001601303"/>
    </source>
</evidence>
<evidence type="ECO:0008006" key="4">
    <source>
        <dbReference type="Google" id="ProtNLM"/>
    </source>
</evidence>
<dbReference type="RefSeq" id="WP_388104962.1">
    <property type="nucleotide sequence ID" value="NZ_JBIAHM010000003.1"/>
</dbReference>
<reference evidence="2 3" key="1">
    <citation type="submission" date="2024-10" db="EMBL/GenBank/DDBJ databases">
        <title>The Natural Products Discovery Center: Release of the First 8490 Sequenced Strains for Exploring Actinobacteria Biosynthetic Diversity.</title>
        <authorList>
            <person name="Kalkreuter E."/>
            <person name="Kautsar S.A."/>
            <person name="Yang D."/>
            <person name="Bader C.D."/>
            <person name="Teijaro C.N."/>
            <person name="Fluegel L."/>
            <person name="Davis C.M."/>
            <person name="Simpson J.R."/>
            <person name="Lauterbach L."/>
            <person name="Steele A.D."/>
            <person name="Gui C."/>
            <person name="Meng S."/>
            <person name="Li G."/>
            <person name="Viehrig K."/>
            <person name="Ye F."/>
            <person name="Su P."/>
            <person name="Kiefer A.F."/>
            <person name="Nichols A."/>
            <person name="Cepeda A.J."/>
            <person name="Yan W."/>
            <person name="Fan B."/>
            <person name="Jiang Y."/>
            <person name="Adhikari A."/>
            <person name="Zheng C.-J."/>
            <person name="Schuster L."/>
            <person name="Cowan T.M."/>
            <person name="Smanski M.J."/>
            <person name="Chevrette M.G."/>
            <person name="De Carvalho L.P.S."/>
            <person name="Shen B."/>
        </authorList>
    </citation>
    <scope>NUCLEOTIDE SEQUENCE [LARGE SCALE GENOMIC DNA]</scope>
    <source>
        <strain evidence="2 3">NPDC006488</strain>
    </source>
</reference>
<name>A0ABW6LZ70_9ACTN</name>
<evidence type="ECO:0000313" key="2">
    <source>
        <dbReference type="EMBL" id="MFE9599166.1"/>
    </source>
</evidence>
<dbReference type="Proteomes" id="UP001601303">
    <property type="component" value="Unassembled WGS sequence"/>
</dbReference>
<feature type="signal peptide" evidence="1">
    <location>
        <begin position="1"/>
        <end position="27"/>
    </location>
</feature>
<sequence>MNVRKVLVVAGAAAAVLVGTTASPASAVTNYREYASIAGSSPPSGSSCSQVSYGGGLAGVACYQALGDVFWIRDTAADGHHVEARGVMEGVGRGFSCYSYRGSDVGWEKCTGFADLIPEHDTINLFRSELYEGDTLLAGGLVLSVQTT</sequence>
<feature type="chain" id="PRO_5045222987" description="Secreted protein" evidence="1">
    <location>
        <begin position="28"/>
        <end position="148"/>
    </location>
</feature>
<comment type="caution">
    <text evidence="2">The sequence shown here is derived from an EMBL/GenBank/DDBJ whole genome shotgun (WGS) entry which is preliminary data.</text>
</comment>
<keyword evidence="3" id="KW-1185">Reference proteome</keyword>
<dbReference type="EMBL" id="JBIAHM010000003">
    <property type="protein sequence ID" value="MFE9599166.1"/>
    <property type="molecule type" value="Genomic_DNA"/>
</dbReference>
<proteinExistence type="predicted"/>
<accession>A0ABW6LZ70</accession>
<protein>
    <recommendedName>
        <fullName evidence="4">Secreted protein</fullName>
    </recommendedName>
</protein>
<keyword evidence="1" id="KW-0732">Signal</keyword>